<name>A0A4Z0BE70_9BURK</name>
<keyword evidence="3" id="KW-1185">Reference proteome</keyword>
<evidence type="ECO:0000313" key="3">
    <source>
        <dbReference type="Proteomes" id="UP000297839"/>
    </source>
</evidence>
<organism evidence="2 3">
    <name type="scientific">Ramlibacter humi</name>
    <dbReference type="NCBI Taxonomy" id="2530451"/>
    <lineage>
        <taxon>Bacteria</taxon>
        <taxon>Pseudomonadati</taxon>
        <taxon>Pseudomonadota</taxon>
        <taxon>Betaproteobacteria</taxon>
        <taxon>Burkholderiales</taxon>
        <taxon>Comamonadaceae</taxon>
        <taxon>Ramlibacter</taxon>
    </lineage>
</organism>
<feature type="transmembrane region" description="Helical" evidence="1">
    <location>
        <begin position="42"/>
        <end position="66"/>
    </location>
</feature>
<evidence type="ECO:0000313" key="2">
    <source>
        <dbReference type="EMBL" id="TFY97615.1"/>
    </source>
</evidence>
<dbReference type="RefSeq" id="WP_135251167.1">
    <property type="nucleotide sequence ID" value="NZ_SMLK01000007.1"/>
</dbReference>
<comment type="caution">
    <text evidence="2">The sequence shown here is derived from an EMBL/GenBank/DDBJ whole genome shotgun (WGS) entry which is preliminary data.</text>
</comment>
<feature type="transmembrane region" description="Helical" evidence="1">
    <location>
        <begin position="12"/>
        <end position="36"/>
    </location>
</feature>
<keyword evidence="1" id="KW-0472">Membrane</keyword>
<gene>
    <name evidence="2" type="ORF">EZ216_17965</name>
</gene>
<reference evidence="2 3" key="1">
    <citation type="submission" date="2019-03" db="EMBL/GenBank/DDBJ databases">
        <title>Ramlibacter sp. 18x22-1, whole genome shotgun sequence.</title>
        <authorList>
            <person name="Zhang X."/>
            <person name="Feng G."/>
            <person name="Zhu H."/>
        </authorList>
    </citation>
    <scope>NUCLEOTIDE SEQUENCE [LARGE SCALE GENOMIC DNA]</scope>
    <source>
        <strain evidence="2 3">18x22-1</strain>
    </source>
</reference>
<sequence>MQEVPPWYRSVAVKSCLIAFVATHIPLLGLIAVIVLRPEWLSPWGVFLAALVFTLVATGIVIGVLWRMFRPLRDAADGLHVFMSEGRLFAPTGGGRDEVGRLVQTLVKSLAHVERGRAALLDAGAFALASHGEAGGTAMPSRGWLALVEVDQWEELDREGRPRDLMAVQRAMTATLQEVLTDDELLMPWGRGRCLAMLLGSGTEVVERLEAACRRVPVGEAEVHLTASAVVEPSEAGPRSWAAGLQRLENKLFALRMRGAQAQVA</sequence>
<dbReference type="EMBL" id="SMLK01000007">
    <property type="protein sequence ID" value="TFY97615.1"/>
    <property type="molecule type" value="Genomic_DNA"/>
</dbReference>
<accession>A0A4Z0BE70</accession>
<evidence type="ECO:0000256" key="1">
    <source>
        <dbReference type="SAM" id="Phobius"/>
    </source>
</evidence>
<keyword evidence="1" id="KW-1133">Transmembrane helix</keyword>
<dbReference type="AlphaFoldDB" id="A0A4Z0BE70"/>
<dbReference type="Proteomes" id="UP000297839">
    <property type="component" value="Unassembled WGS sequence"/>
</dbReference>
<protein>
    <submittedName>
        <fullName evidence="2">Uncharacterized protein</fullName>
    </submittedName>
</protein>
<keyword evidence="1" id="KW-0812">Transmembrane</keyword>
<dbReference type="OrthoDB" id="8890711at2"/>
<proteinExistence type="predicted"/>